<evidence type="ECO:0000313" key="1">
    <source>
        <dbReference type="EMBL" id="EOR93012.1"/>
    </source>
</evidence>
<dbReference type="SUPFAM" id="SSF48371">
    <property type="entry name" value="ARM repeat"/>
    <property type="match status" value="1"/>
</dbReference>
<dbReference type="eggNOG" id="COG4335">
    <property type="taxonomic scope" value="Bacteria"/>
</dbReference>
<dbReference type="InterPro" id="IPR016024">
    <property type="entry name" value="ARM-type_fold"/>
</dbReference>
<name>R9GME6_9SPHI</name>
<dbReference type="Proteomes" id="UP000014174">
    <property type="component" value="Unassembled WGS sequence"/>
</dbReference>
<evidence type="ECO:0000313" key="2">
    <source>
        <dbReference type="Proteomes" id="UP000014174"/>
    </source>
</evidence>
<dbReference type="Gene3D" id="1.25.40.290">
    <property type="entry name" value="ARM repeat domains"/>
    <property type="match status" value="1"/>
</dbReference>
<accession>R9GME6</accession>
<protein>
    <submittedName>
        <fullName evidence="1">HEAT domain containing protein</fullName>
    </submittedName>
</protein>
<dbReference type="AlphaFoldDB" id="R9GME6"/>
<proteinExistence type="predicted"/>
<dbReference type="PATRIC" id="fig|1150600.3.peg.3779"/>
<reference evidence="1 2" key="1">
    <citation type="journal article" date="2013" name="Genome Announc.">
        <title>Draft Genome Sequence of Arcticibacter svalbardensis Strain MN12-7T, a Member of the Family Sphingobacteriaceae Isolated from an Arctic Soil Sample.</title>
        <authorList>
            <person name="Shivaji S."/>
            <person name="Ara S."/>
            <person name="Prasad S."/>
            <person name="Manasa B.P."/>
            <person name="Begum Z."/>
            <person name="Singh A."/>
            <person name="Kumar Pinnaka A."/>
        </authorList>
    </citation>
    <scope>NUCLEOTIDE SEQUENCE [LARGE SCALE GENOMIC DNA]</scope>
    <source>
        <strain evidence="1 2">MN12-7</strain>
    </source>
</reference>
<gene>
    <name evidence="1" type="ORF">ADIARSV_3812</name>
</gene>
<dbReference type="EMBL" id="AQPN01000136">
    <property type="protein sequence ID" value="EOR93012.1"/>
    <property type="molecule type" value="Genomic_DNA"/>
</dbReference>
<keyword evidence="2" id="KW-1185">Reference proteome</keyword>
<sequence length="53" mass="5943">MAIPELKRNPASILLILENLNDDLSEVVRRSVANNLNDIAKDNPQVVFEIAKK</sequence>
<organism evidence="1 2">
    <name type="scientific">Arcticibacter svalbardensis MN12-7</name>
    <dbReference type="NCBI Taxonomy" id="1150600"/>
    <lineage>
        <taxon>Bacteria</taxon>
        <taxon>Pseudomonadati</taxon>
        <taxon>Bacteroidota</taxon>
        <taxon>Sphingobacteriia</taxon>
        <taxon>Sphingobacteriales</taxon>
        <taxon>Sphingobacteriaceae</taxon>
        <taxon>Arcticibacter</taxon>
    </lineage>
</organism>
<comment type="caution">
    <text evidence="1">The sequence shown here is derived from an EMBL/GenBank/DDBJ whole genome shotgun (WGS) entry which is preliminary data.</text>
</comment>
<dbReference type="STRING" id="1150600.ADIARSV_3812"/>